<evidence type="ECO:0000256" key="15">
    <source>
        <dbReference type="ARBA" id="ARBA00049902"/>
    </source>
</evidence>
<comment type="similarity">
    <text evidence="11">Belongs to the SEDS family. FtsW subfamily.</text>
</comment>
<evidence type="ECO:0000256" key="9">
    <source>
        <dbReference type="ARBA" id="ARBA00032370"/>
    </source>
</evidence>
<dbReference type="OrthoDB" id="9812661at2"/>
<evidence type="ECO:0000313" key="17">
    <source>
        <dbReference type="EMBL" id="APG61224.1"/>
    </source>
</evidence>
<dbReference type="GO" id="GO:0051301">
    <property type="term" value="P:cell division"/>
    <property type="evidence" value="ECO:0007669"/>
    <property type="project" value="UniProtKB-KW"/>
</dbReference>
<dbReference type="EC" id="2.4.99.28" evidence="14"/>
<keyword evidence="17" id="KW-0131">Cell cycle</keyword>
<dbReference type="InterPro" id="IPR001182">
    <property type="entry name" value="FtsW/RodA"/>
</dbReference>
<dbReference type="PANTHER" id="PTHR30474">
    <property type="entry name" value="CELL CYCLE PROTEIN"/>
    <property type="match status" value="1"/>
</dbReference>
<name>A0A1L3J7Z8_9FLAO</name>
<feature type="transmembrane region" description="Helical" evidence="16">
    <location>
        <begin position="172"/>
        <end position="189"/>
    </location>
</feature>
<feature type="transmembrane region" description="Helical" evidence="16">
    <location>
        <begin position="73"/>
        <end position="95"/>
    </location>
</feature>
<keyword evidence="8 16" id="KW-0472">Membrane</keyword>
<dbReference type="KEGG" id="grl:LPB144_12780"/>
<dbReference type="Pfam" id="PF01098">
    <property type="entry name" value="FTSW_RODA_SPOVE"/>
    <property type="match status" value="1"/>
</dbReference>
<keyword evidence="17" id="KW-0132">Cell division</keyword>
<dbReference type="GO" id="GO:0008955">
    <property type="term" value="F:peptidoglycan glycosyltransferase activity"/>
    <property type="evidence" value="ECO:0007669"/>
    <property type="project" value="UniProtKB-EC"/>
</dbReference>
<feature type="transmembrane region" description="Helical" evidence="16">
    <location>
        <begin position="276"/>
        <end position="302"/>
    </location>
</feature>
<evidence type="ECO:0000256" key="11">
    <source>
        <dbReference type="ARBA" id="ARBA00038053"/>
    </source>
</evidence>
<dbReference type="PANTHER" id="PTHR30474:SF2">
    <property type="entry name" value="PEPTIDOGLYCAN GLYCOSYLTRANSFERASE FTSW-RELATED"/>
    <property type="match status" value="1"/>
</dbReference>
<comment type="subcellular location">
    <subcellularLocation>
        <location evidence="1">Membrane</location>
        <topology evidence="1">Multi-pass membrane protein</topology>
    </subcellularLocation>
</comment>
<sequence length="402" mass="43794">MSNIFSNLKGDKVIWAVAGLLAIFSFLPVYSASSNLAYLHGDGSTSGYLVVHFFHLLLGFCLLFAVHKVPYRYFRGISILFLPVVIVLLIFTIAQGTTIDGAYASRWIRIPVLNVSFQSSTLASVVLMVYVARYLSKITEKTVNFKETILPLWLPVFAVLILILPANFSTTAIVFAMTLVLMFLGGYPLKYLGAIVGVGIVVLSIFVLTAKAFPGLLPNRVDTWSSRIETFFDDEEGAEQYQVEKAKIAIAQGGITGTGIGKSVQRNFLPQSSSDFIYAIIVEEMGLIGAFGVMLAYLLLLFRIVIVATKANSVFGKLVVMGVGLPVVFQALINMGVAVELFPVTGQTLPLVSSGGTSIWMTCIALGIILSVSAEREEIKETENKHLENEEENPLDILSEAI</sequence>
<accession>A0A1L3J7Z8</accession>
<evidence type="ECO:0000256" key="1">
    <source>
        <dbReference type="ARBA" id="ARBA00004141"/>
    </source>
</evidence>
<evidence type="ECO:0000313" key="18">
    <source>
        <dbReference type="Proteomes" id="UP000182510"/>
    </source>
</evidence>
<feature type="transmembrane region" description="Helical" evidence="16">
    <location>
        <begin position="351"/>
        <end position="372"/>
    </location>
</feature>
<dbReference type="Proteomes" id="UP000182510">
    <property type="component" value="Chromosome"/>
</dbReference>
<comment type="catalytic activity">
    <reaction evidence="15">
        <text>[GlcNAc-(1-&gt;4)-Mur2Ac(oyl-L-Ala-gamma-D-Glu-L-Lys-D-Ala-D-Ala)](n)-di-trans,octa-cis-undecaprenyl diphosphate + beta-D-GlcNAc-(1-&gt;4)-Mur2Ac(oyl-L-Ala-gamma-D-Glu-L-Lys-D-Ala-D-Ala)-di-trans,octa-cis-undecaprenyl diphosphate = [GlcNAc-(1-&gt;4)-Mur2Ac(oyl-L-Ala-gamma-D-Glu-L-Lys-D-Ala-D-Ala)](n+1)-di-trans,octa-cis-undecaprenyl diphosphate + di-trans,octa-cis-undecaprenyl diphosphate + H(+)</text>
        <dbReference type="Rhea" id="RHEA:23708"/>
        <dbReference type="Rhea" id="RHEA-COMP:9602"/>
        <dbReference type="Rhea" id="RHEA-COMP:9603"/>
        <dbReference type="ChEBI" id="CHEBI:15378"/>
        <dbReference type="ChEBI" id="CHEBI:58405"/>
        <dbReference type="ChEBI" id="CHEBI:60033"/>
        <dbReference type="ChEBI" id="CHEBI:78435"/>
        <dbReference type="EC" id="2.4.99.28"/>
    </reaction>
</comment>
<gene>
    <name evidence="17" type="ORF">LPB144_12780</name>
</gene>
<evidence type="ECO:0000256" key="8">
    <source>
        <dbReference type="ARBA" id="ARBA00023136"/>
    </source>
</evidence>
<keyword evidence="18" id="KW-1185">Reference proteome</keyword>
<evidence type="ECO:0000256" key="5">
    <source>
        <dbReference type="ARBA" id="ARBA00022960"/>
    </source>
</evidence>
<dbReference type="AlphaFoldDB" id="A0A1L3J7Z8"/>
<evidence type="ECO:0000256" key="12">
    <source>
        <dbReference type="ARBA" id="ARBA00041185"/>
    </source>
</evidence>
<feature type="transmembrane region" description="Helical" evidence="16">
    <location>
        <begin position="115"/>
        <end position="136"/>
    </location>
</feature>
<evidence type="ECO:0000256" key="4">
    <source>
        <dbReference type="ARBA" id="ARBA00022692"/>
    </source>
</evidence>
<keyword evidence="5" id="KW-0133">Cell shape</keyword>
<evidence type="ECO:0000256" key="10">
    <source>
        <dbReference type="ARBA" id="ARBA00033270"/>
    </source>
</evidence>
<feature type="transmembrane region" description="Helical" evidence="16">
    <location>
        <begin position="45"/>
        <end position="66"/>
    </location>
</feature>
<dbReference type="EMBL" id="CP018153">
    <property type="protein sequence ID" value="APG61224.1"/>
    <property type="molecule type" value="Genomic_DNA"/>
</dbReference>
<evidence type="ECO:0000256" key="13">
    <source>
        <dbReference type="ARBA" id="ARBA00041418"/>
    </source>
</evidence>
<evidence type="ECO:0000256" key="14">
    <source>
        <dbReference type="ARBA" id="ARBA00044770"/>
    </source>
</evidence>
<keyword evidence="4 16" id="KW-0812">Transmembrane</keyword>
<keyword evidence="7 16" id="KW-1133">Transmembrane helix</keyword>
<feature type="transmembrane region" description="Helical" evidence="16">
    <location>
        <begin position="12"/>
        <end position="33"/>
    </location>
</feature>
<dbReference type="GO" id="GO:0005886">
    <property type="term" value="C:plasma membrane"/>
    <property type="evidence" value="ECO:0007669"/>
    <property type="project" value="TreeGrafter"/>
</dbReference>
<dbReference type="GO" id="GO:0008360">
    <property type="term" value="P:regulation of cell shape"/>
    <property type="evidence" value="ECO:0007669"/>
    <property type="project" value="UniProtKB-KW"/>
</dbReference>
<feature type="transmembrane region" description="Helical" evidence="16">
    <location>
        <begin position="196"/>
        <end position="217"/>
    </location>
</feature>
<proteinExistence type="inferred from homology"/>
<evidence type="ECO:0000256" key="7">
    <source>
        <dbReference type="ARBA" id="ARBA00022989"/>
    </source>
</evidence>
<dbReference type="STRING" id="1913577.LPB144_12780"/>
<dbReference type="GO" id="GO:0009252">
    <property type="term" value="P:peptidoglycan biosynthetic process"/>
    <property type="evidence" value="ECO:0007669"/>
    <property type="project" value="UniProtKB-KW"/>
</dbReference>
<evidence type="ECO:0000256" key="16">
    <source>
        <dbReference type="SAM" id="Phobius"/>
    </source>
</evidence>
<evidence type="ECO:0000256" key="3">
    <source>
        <dbReference type="ARBA" id="ARBA00022679"/>
    </source>
</evidence>
<keyword evidence="6" id="KW-0573">Peptidoglycan synthesis</keyword>
<dbReference type="GO" id="GO:0032153">
    <property type="term" value="C:cell division site"/>
    <property type="evidence" value="ECO:0007669"/>
    <property type="project" value="TreeGrafter"/>
</dbReference>
<protein>
    <recommendedName>
        <fullName evidence="12">Probable peptidoglycan glycosyltransferase FtsW</fullName>
        <ecNumber evidence="14">2.4.99.28</ecNumber>
    </recommendedName>
    <alternativeName>
        <fullName evidence="13">Cell division protein FtsW</fullName>
    </alternativeName>
    <alternativeName>
        <fullName evidence="10">Cell wall polymerase</fullName>
    </alternativeName>
    <alternativeName>
        <fullName evidence="9">Peptidoglycan polymerase</fullName>
    </alternativeName>
</protein>
<organism evidence="17 18">
    <name type="scientific">Christiangramia salexigens</name>
    <dbReference type="NCBI Taxonomy" id="1913577"/>
    <lineage>
        <taxon>Bacteria</taxon>
        <taxon>Pseudomonadati</taxon>
        <taxon>Bacteroidota</taxon>
        <taxon>Flavobacteriia</taxon>
        <taxon>Flavobacteriales</taxon>
        <taxon>Flavobacteriaceae</taxon>
        <taxon>Christiangramia</taxon>
    </lineage>
</organism>
<dbReference type="GO" id="GO:0015648">
    <property type="term" value="F:lipid-linked peptidoglycan transporter activity"/>
    <property type="evidence" value="ECO:0007669"/>
    <property type="project" value="TreeGrafter"/>
</dbReference>
<evidence type="ECO:0000256" key="6">
    <source>
        <dbReference type="ARBA" id="ARBA00022984"/>
    </source>
</evidence>
<keyword evidence="3" id="KW-0808">Transferase</keyword>
<reference evidence="17 18" key="1">
    <citation type="submission" date="2016-11" db="EMBL/GenBank/DDBJ databases">
        <title>Gramella sp. LPB0144 isolated from marine environment.</title>
        <authorList>
            <person name="Kim E."/>
            <person name="Yi H."/>
        </authorList>
    </citation>
    <scope>NUCLEOTIDE SEQUENCE [LARGE SCALE GENOMIC DNA]</scope>
    <source>
        <strain evidence="17 18">LPB0144</strain>
    </source>
</reference>
<evidence type="ECO:0000256" key="2">
    <source>
        <dbReference type="ARBA" id="ARBA00022676"/>
    </source>
</evidence>
<feature type="transmembrane region" description="Helical" evidence="16">
    <location>
        <begin position="148"/>
        <end position="166"/>
    </location>
</feature>
<dbReference type="RefSeq" id="WP_072553914.1">
    <property type="nucleotide sequence ID" value="NZ_CP018153.1"/>
</dbReference>
<feature type="transmembrane region" description="Helical" evidence="16">
    <location>
        <begin position="314"/>
        <end position="339"/>
    </location>
</feature>
<keyword evidence="2" id="KW-0328">Glycosyltransferase</keyword>